<sequence length="867" mass="95236">MVALPVTARTTEQSSAKMPHVKSNPTPPEEAGTGIEERDNGGRDLPEADEQDDDRSSSLSDFEGSLEDPDKADITHRSSPPRDPENDSEAETERLNATPQKPWNSGEVVNNTGRTPSKLREEATWDDDLSEPVSEAEDAPASPSAQRSATGQLSELAGRKRKRTTPLSDRDSPLSDGPDLEEPSSRKRPNGVSRDAGNATATVEHDEKMDDAAVDEEAVVEDEEQEETQETPNAGPSKEVKGKRGPKGKRQKELGVKQSLEREESAVDEAEDAQDVDENDLSTSAKSDEDSTYNSRWIITDGVTKLTSALAVERRSAAFKQFVAIAEDFKAFTRKLHSERLAAVEAELASLNSSSPTHPDFLAMLQTITTRRDTKIAQEYRLHHYKLQALRNKTIAERSQLHSQYFQEARDIREEILYELGEQWYKIQKERRHLQADEGDRYMFKFPAKRSDQVRQQAKYNQEVSILSGVAKYLGFPAAPEINGARENELDDDLKAMKKRFPDQPNGMGSSDTIGIPSDPPSSVQAAPPTSNRIELIPYDRTADASPTDILKRAPAAIGNSNAGADGKRNFSGLSSASTVDAPYDGADENKPQPYSVLGGGPPSLPTENSAPGQPFLTSAFHAQHGHGDEARRPEIYENQSPGDNGTDQLVVHPPMLAIASNLEYCDLAPKIDLRLETNWEHLEPPIDRSLSAMSTSTPISTDPRFTISRAASPTDLALIRSLFTAYTAWLNLDLSFQDFATELATLPGAYSSPRGCLLLARDSSTAEALGCVALRPLKGDTEMRYCEMKRLYVVDAGRGTGVGRALVERAIAEARGMGYAGVKLDTLQRMVGARRLYESVGFRECGRYYDTPIEGTVFLELDLRKA</sequence>
<accession>A0ACC3SI54</accession>
<evidence type="ECO:0000313" key="2">
    <source>
        <dbReference type="Proteomes" id="UP001320706"/>
    </source>
</evidence>
<keyword evidence="2" id="KW-1185">Reference proteome</keyword>
<gene>
    <name evidence="1" type="primary">DEP1</name>
    <name evidence="1" type="ORF">M8818_002552</name>
</gene>
<name>A0ACC3SI54_9PEZI</name>
<proteinExistence type="predicted"/>
<reference evidence="1" key="1">
    <citation type="submission" date="2024-02" db="EMBL/GenBank/DDBJ databases">
        <title>Metagenome Assembled Genome of Zalaria obscura JY119.</title>
        <authorList>
            <person name="Vighnesh L."/>
            <person name="Jagadeeshwari U."/>
            <person name="Venkata Ramana C."/>
            <person name="Sasikala C."/>
        </authorList>
    </citation>
    <scope>NUCLEOTIDE SEQUENCE</scope>
    <source>
        <strain evidence="1">JY119</strain>
    </source>
</reference>
<organism evidence="1 2">
    <name type="scientific">Zalaria obscura</name>
    <dbReference type="NCBI Taxonomy" id="2024903"/>
    <lineage>
        <taxon>Eukaryota</taxon>
        <taxon>Fungi</taxon>
        <taxon>Dikarya</taxon>
        <taxon>Ascomycota</taxon>
        <taxon>Pezizomycotina</taxon>
        <taxon>Dothideomycetes</taxon>
        <taxon>Dothideomycetidae</taxon>
        <taxon>Dothideales</taxon>
        <taxon>Zalariaceae</taxon>
        <taxon>Zalaria</taxon>
    </lineage>
</organism>
<evidence type="ECO:0000313" key="1">
    <source>
        <dbReference type="EMBL" id="KAK8213254.1"/>
    </source>
</evidence>
<protein>
    <submittedName>
        <fullName evidence="1">Transcriptional regulatory protein</fullName>
    </submittedName>
</protein>
<dbReference type="EMBL" id="JAMKPW020000011">
    <property type="protein sequence ID" value="KAK8213254.1"/>
    <property type="molecule type" value="Genomic_DNA"/>
</dbReference>
<dbReference type="Proteomes" id="UP001320706">
    <property type="component" value="Unassembled WGS sequence"/>
</dbReference>
<comment type="caution">
    <text evidence="1">The sequence shown here is derived from an EMBL/GenBank/DDBJ whole genome shotgun (WGS) entry which is preliminary data.</text>
</comment>